<evidence type="ECO:0000313" key="4">
    <source>
        <dbReference type="Proteomes" id="UP000198584"/>
    </source>
</evidence>
<comment type="similarity">
    <text evidence="1">Belongs to the AHA1 family.</text>
</comment>
<organism evidence="3 4">
    <name type="scientific">Thalassobacillus cyri</name>
    <dbReference type="NCBI Taxonomy" id="571932"/>
    <lineage>
        <taxon>Bacteria</taxon>
        <taxon>Bacillati</taxon>
        <taxon>Bacillota</taxon>
        <taxon>Bacilli</taxon>
        <taxon>Bacillales</taxon>
        <taxon>Bacillaceae</taxon>
        <taxon>Thalassobacillus</taxon>
    </lineage>
</organism>
<dbReference type="SUPFAM" id="SSF55961">
    <property type="entry name" value="Bet v1-like"/>
    <property type="match status" value="1"/>
</dbReference>
<dbReference type="RefSeq" id="WP_093045611.1">
    <property type="nucleotide sequence ID" value="NZ_FNQR01000012.1"/>
</dbReference>
<accession>A0A1H4FPR1</accession>
<protein>
    <submittedName>
        <fullName evidence="3">Uncharacterized conserved protein YndB, AHSA1/START domain</fullName>
    </submittedName>
</protein>
<dbReference type="Gene3D" id="3.30.530.20">
    <property type="match status" value="1"/>
</dbReference>
<dbReference type="EMBL" id="FNQR01000012">
    <property type="protein sequence ID" value="SEA98482.1"/>
    <property type="molecule type" value="Genomic_DNA"/>
</dbReference>
<evidence type="ECO:0000259" key="2">
    <source>
        <dbReference type="Pfam" id="PF08327"/>
    </source>
</evidence>
<dbReference type="STRING" id="571932.SAMN05421743_1129"/>
<dbReference type="AlphaFoldDB" id="A0A1H4FPR1"/>
<feature type="domain" description="Activator of Hsp90 ATPase homologue 1/2-like C-terminal" evidence="2">
    <location>
        <begin position="24"/>
        <end position="168"/>
    </location>
</feature>
<reference evidence="4" key="1">
    <citation type="submission" date="2016-10" db="EMBL/GenBank/DDBJ databases">
        <authorList>
            <person name="Varghese N."/>
            <person name="Submissions S."/>
        </authorList>
    </citation>
    <scope>NUCLEOTIDE SEQUENCE [LARGE SCALE GENOMIC DNA]</scope>
    <source>
        <strain evidence="4">CCM7597</strain>
    </source>
</reference>
<dbReference type="Proteomes" id="UP000198584">
    <property type="component" value="Unassembled WGS sequence"/>
</dbReference>
<dbReference type="InterPro" id="IPR023393">
    <property type="entry name" value="START-like_dom_sf"/>
</dbReference>
<evidence type="ECO:0000256" key="1">
    <source>
        <dbReference type="ARBA" id="ARBA00006817"/>
    </source>
</evidence>
<dbReference type="InterPro" id="IPR013538">
    <property type="entry name" value="ASHA1/2-like_C"/>
</dbReference>
<dbReference type="Pfam" id="PF08327">
    <property type="entry name" value="AHSA1"/>
    <property type="match status" value="1"/>
</dbReference>
<gene>
    <name evidence="3" type="ORF">SAMN05421743_1129</name>
</gene>
<dbReference type="CDD" id="cd07814">
    <property type="entry name" value="SRPBCC_CalC_Aha1-like"/>
    <property type="match status" value="1"/>
</dbReference>
<name>A0A1H4FPR1_9BACI</name>
<sequence>MAENNRLLQHRVEGRNLILERMFDAPREQVFLAYSDSNQLASWWGPQGWETENQKFEFKPDGVWQYCMRCTDKNQGDFYGQESRGKGVFQEIKAPEKIVYTDAFADEHGNPVEGMPETVITMEFVEQDGRTKLISNTQFTSEKELKSILDMGVVEGVSSQFECLDEHLKKEK</sequence>
<proteinExistence type="inferred from homology"/>
<keyword evidence="4" id="KW-1185">Reference proteome</keyword>
<dbReference type="OrthoDB" id="118413at2"/>
<evidence type="ECO:0000313" key="3">
    <source>
        <dbReference type="EMBL" id="SEA98482.1"/>
    </source>
</evidence>